<comment type="caution">
    <text evidence="3">The sequence shown here is derived from an EMBL/GenBank/DDBJ whole genome shotgun (WGS) entry which is preliminary data.</text>
</comment>
<evidence type="ECO:0000256" key="1">
    <source>
        <dbReference type="SAM" id="Phobius"/>
    </source>
</evidence>
<gene>
    <name evidence="3" type="ORF">DXX99_09570</name>
</gene>
<keyword evidence="2" id="KW-0732">Signal</keyword>
<feature type="transmembrane region" description="Helical" evidence="1">
    <location>
        <begin position="120"/>
        <end position="142"/>
    </location>
</feature>
<keyword evidence="1" id="KW-0472">Membrane</keyword>
<evidence type="ECO:0000256" key="2">
    <source>
        <dbReference type="SAM" id="SignalP"/>
    </source>
</evidence>
<keyword evidence="1" id="KW-1133">Transmembrane helix</keyword>
<keyword evidence="4" id="KW-1185">Reference proteome</keyword>
<feature type="chain" id="PRO_5017779534" evidence="2">
    <location>
        <begin position="25"/>
        <end position="143"/>
    </location>
</feature>
<organism evidence="3 4">
    <name type="scientific">Ammonifex thiophilus</name>
    <dbReference type="NCBI Taxonomy" id="444093"/>
    <lineage>
        <taxon>Bacteria</taxon>
        <taxon>Bacillati</taxon>
        <taxon>Bacillota</taxon>
        <taxon>Clostridia</taxon>
        <taxon>Thermoanaerobacterales</taxon>
        <taxon>Thermoanaerobacteraceae</taxon>
        <taxon>Ammonifex</taxon>
    </lineage>
</organism>
<proteinExistence type="predicted"/>
<dbReference type="RefSeq" id="WP_115793263.1">
    <property type="nucleotide sequence ID" value="NZ_QSLN01000021.1"/>
</dbReference>
<evidence type="ECO:0000313" key="3">
    <source>
        <dbReference type="EMBL" id="RDV81222.1"/>
    </source>
</evidence>
<dbReference type="EMBL" id="QSLN01000021">
    <property type="protein sequence ID" value="RDV81222.1"/>
    <property type="molecule type" value="Genomic_DNA"/>
</dbReference>
<dbReference type="Proteomes" id="UP000256329">
    <property type="component" value="Unassembled WGS sequence"/>
</dbReference>
<accession>A0A3D8P384</accession>
<dbReference type="PROSITE" id="PS51257">
    <property type="entry name" value="PROKAR_LIPOPROTEIN"/>
    <property type="match status" value="1"/>
</dbReference>
<reference evidence="3 4" key="1">
    <citation type="submission" date="2018-08" db="EMBL/GenBank/DDBJ databases">
        <title>Form III RuBisCO-mediated autotrophy in Thermodesulfobium bacteria.</title>
        <authorList>
            <person name="Toshchakov S.V."/>
            <person name="Kublanov I.V."/>
            <person name="Frolov E."/>
            <person name="Bonch-Osmolovskaya E.A."/>
            <person name="Tourova T.P."/>
            <person name="Chernych N.A."/>
            <person name="Lebedinsky A.V."/>
        </authorList>
    </citation>
    <scope>NUCLEOTIDE SEQUENCE [LARGE SCALE GENOMIC DNA]</scope>
    <source>
        <strain evidence="3 4">SR</strain>
    </source>
</reference>
<evidence type="ECO:0000313" key="4">
    <source>
        <dbReference type="Proteomes" id="UP000256329"/>
    </source>
</evidence>
<keyword evidence="1" id="KW-0812">Transmembrane</keyword>
<feature type="transmembrane region" description="Helical" evidence="1">
    <location>
        <begin position="85"/>
        <end position="108"/>
    </location>
</feature>
<feature type="signal peptide" evidence="2">
    <location>
        <begin position="1"/>
        <end position="24"/>
    </location>
</feature>
<sequence length="143" mass="14598">MRLSFLALALLAALSCLFVSPALAADGVPAGSRVQFPAAGTRGQSQEQLPTAGDIKPVSPAEVSDRVGNLAEKGYQAVLGVADKVAVLVFGVAGVCALAAFFTGWSFFKKLLAVLAVGSLGLLICYLAPLAVGVLKAIALHFK</sequence>
<protein>
    <submittedName>
        <fullName evidence="3">Uncharacterized protein</fullName>
    </submittedName>
</protein>
<dbReference type="AlphaFoldDB" id="A0A3D8P384"/>
<dbReference type="OrthoDB" id="9997564at2"/>
<name>A0A3D8P384_9THEO</name>